<dbReference type="InterPro" id="IPR032466">
    <property type="entry name" value="Metal_Hydrolase"/>
</dbReference>
<dbReference type="PANTHER" id="PTHR42717:SF1">
    <property type="entry name" value="IMIDAZOLONEPROPIONASE AND RELATED AMIDOHYDROLASES"/>
    <property type="match status" value="1"/>
</dbReference>
<dbReference type="EMBL" id="BRZA01000001">
    <property type="protein sequence ID" value="GLC86927.1"/>
    <property type="molecule type" value="Genomic_DNA"/>
</dbReference>
<dbReference type="InterPro" id="IPR006680">
    <property type="entry name" value="Amidohydro-rel"/>
</dbReference>
<proteinExistence type="predicted"/>
<reference evidence="2" key="1">
    <citation type="submission" date="2022-08" db="EMBL/GenBank/DDBJ databases">
        <title>Draft genome sequence of Lysinibacillus sp. strain KH24.</title>
        <authorList>
            <person name="Kanbe H."/>
            <person name="Itoh H."/>
        </authorList>
    </citation>
    <scope>NUCLEOTIDE SEQUENCE</scope>
    <source>
        <strain evidence="2">KH24</strain>
    </source>
</reference>
<dbReference type="Proteomes" id="UP001065593">
    <property type="component" value="Unassembled WGS sequence"/>
</dbReference>
<dbReference type="PIRSF" id="PIRSF039004">
    <property type="entry name" value="ADE_EF_0837"/>
    <property type="match status" value="1"/>
</dbReference>
<keyword evidence="3" id="KW-1185">Reference proteome</keyword>
<protein>
    <submittedName>
        <fullName evidence="2">Dihydroorotase</fullName>
    </submittedName>
</protein>
<name>A0ABQ5NF52_9BACI</name>
<dbReference type="SUPFAM" id="SSF51338">
    <property type="entry name" value="Composite domain of metallo-dependent hydrolases"/>
    <property type="match status" value="1"/>
</dbReference>
<dbReference type="Gene3D" id="3.20.20.140">
    <property type="entry name" value="Metal-dependent hydrolases"/>
    <property type="match status" value="1"/>
</dbReference>
<comment type="caution">
    <text evidence="2">The sequence shown here is derived from an EMBL/GenBank/DDBJ whole genome shotgun (WGS) entry which is preliminary data.</text>
</comment>
<dbReference type="PANTHER" id="PTHR42717">
    <property type="entry name" value="DIHYDROOROTASE-RELATED"/>
    <property type="match status" value="1"/>
</dbReference>
<sequence length="380" mass="41522">MKGSECVSYYTILQNGLVIDPEKGGIERRDIGIIDGQLADVKDVLAQGINIHYINVDGAYIAPGFIDLHVHVFKDATTLGIEADLVGIEQGVTTIVDAGSAGYDNYQLLKDTVIQQSQTEVLAFLNIARQGLGAGLSELADPTQLMTLEEAKEIFAHEPQIVGLKARMSGSVVKEQGIAPLKHTRLVADALHKPIMVHIGNPPPYLNEIFPLLTKGDIITHAFHGKKHGILNEQGYLIEEAIKALQRGVLFDVGHGTSSFSYETLRKFKTSYTQPFSISTDIYINNYDNPVGSLMLTMSKLLALGFTLEEVVRAVTIQAAEAIGLTEQGTLKIGTRADITIFTFHDKPTNLVDSEGVVLTTNRVLQPQMTIRNGKVVFRQ</sequence>
<dbReference type="Gene3D" id="2.30.40.10">
    <property type="entry name" value="Urease, subunit C, domain 1"/>
    <property type="match status" value="1"/>
</dbReference>
<dbReference type="NCBIfam" id="NF006689">
    <property type="entry name" value="PRK09237.1"/>
    <property type="match status" value="1"/>
</dbReference>
<evidence type="ECO:0000313" key="2">
    <source>
        <dbReference type="EMBL" id="GLC86927.1"/>
    </source>
</evidence>
<dbReference type="SUPFAM" id="SSF51556">
    <property type="entry name" value="Metallo-dependent hydrolases"/>
    <property type="match status" value="1"/>
</dbReference>
<dbReference type="InterPro" id="IPR011059">
    <property type="entry name" value="Metal-dep_hydrolase_composite"/>
</dbReference>
<dbReference type="Pfam" id="PF01979">
    <property type="entry name" value="Amidohydro_1"/>
    <property type="match status" value="1"/>
</dbReference>
<evidence type="ECO:0000259" key="1">
    <source>
        <dbReference type="Pfam" id="PF01979"/>
    </source>
</evidence>
<dbReference type="InterPro" id="IPR020043">
    <property type="entry name" value="Deacetylase_Atu3266-like"/>
</dbReference>
<feature type="domain" description="Amidohydrolase-related" evidence="1">
    <location>
        <begin position="60"/>
        <end position="377"/>
    </location>
</feature>
<evidence type="ECO:0000313" key="3">
    <source>
        <dbReference type="Proteomes" id="UP001065593"/>
    </source>
</evidence>
<accession>A0ABQ5NF52</accession>
<gene>
    <name evidence="2" type="ORF">LYSBPC_00540</name>
</gene>
<organism evidence="2 3">
    <name type="scientific">Lysinibacillus piscis</name>
    <dbReference type="NCBI Taxonomy" id="2518931"/>
    <lineage>
        <taxon>Bacteria</taxon>
        <taxon>Bacillati</taxon>
        <taxon>Bacillota</taxon>
        <taxon>Bacilli</taxon>
        <taxon>Bacillales</taxon>
        <taxon>Bacillaceae</taxon>
        <taxon>Lysinibacillus</taxon>
    </lineage>
</organism>